<comment type="caution">
    <text evidence="5">The sequence shown here is derived from an EMBL/GenBank/DDBJ whole genome shotgun (WGS) entry which is preliminary data.</text>
</comment>
<comment type="subcellular location">
    <subcellularLocation>
        <location evidence="1">Membrane</location>
    </subcellularLocation>
</comment>
<dbReference type="Proteomes" id="UP000541636">
    <property type="component" value="Unassembled WGS sequence"/>
</dbReference>
<keyword evidence="6" id="KW-1185">Reference proteome</keyword>
<evidence type="ECO:0000256" key="3">
    <source>
        <dbReference type="SAM" id="Phobius"/>
    </source>
</evidence>
<evidence type="ECO:0000259" key="4">
    <source>
        <dbReference type="Pfam" id="PF00144"/>
    </source>
</evidence>
<protein>
    <submittedName>
        <fullName evidence="5">Beta-lactamase family protein</fullName>
    </submittedName>
</protein>
<dbReference type="Gene3D" id="3.40.710.10">
    <property type="entry name" value="DD-peptidase/beta-lactamase superfamily"/>
    <property type="match status" value="1"/>
</dbReference>
<dbReference type="EMBL" id="JAAZQD010000002">
    <property type="protein sequence ID" value="NKZ38424.1"/>
    <property type="molecule type" value="Genomic_DNA"/>
</dbReference>
<accession>A0A846ZJR0</accession>
<reference evidence="5 6" key="1">
    <citation type="journal article" date="2017" name="Int. J. Syst. Evol. Microbiol.">
        <title>Oleiagrimonas citrea sp. nov., a marine bacterium isolated from tidal flat sediment and emended description of the genus Oleiagrimonas Fang et al. 2015 and Oleiagrimonas soli.</title>
        <authorList>
            <person name="Yang S.H."/>
            <person name="Seo H.S."/>
            <person name="Seong C.N."/>
            <person name="Kwon K.K."/>
        </authorList>
    </citation>
    <scope>NUCLEOTIDE SEQUENCE [LARGE SCALE GENOMIC DNA]</scope>
    <source>
        <strain evidence="5 6">MEBiC09124</strain>
    </source>
</reference>
<feature type="transmembrane region" description="Helical" evidence="3">
    <location>
        <begin position="12"/>
        <end position="30"/>
    </location>
</feature>
<dbReference type="SUPFAM" id="SSF56601">
    <property type="entry name" value="beta-lactamase/transpeptidase-like"/>
    <property type="match status" value="1"/>
</dbReference>
<evidence type="ECO:0000256" key="2">
    <source>
        <dbReference type="ARBA" id="ARBA00023136"/>
    </source>
</evidence>
<dbReference type="Pfam" id="PF00144">
    <property type="entry name" value="Beta-lactamase"/>
    <property type="match status" value="1"/>
</dbReference>
<organism evidence="5 6">
    <name type="scientific">Oleiagrimonas citrea</name>
    <dbReference type="NCBI Taxonomy" id="1665687"/>
    <lineage>
        <taxon>Bacteria</taxon>
        <taxon>Pseudomonadati</taxon>
        <taxon>Pseudomonadota</taxon>
        <taxon>Gammaproteobacteria</taxon>
        <taxon>Lysobacterales</taxon>
        <taxon>Rhodanobacteraceae</taxon>
        <taxon>Oleiagrimonas</taxon>
    </lineage>
</organism>
<keyword evidence="2 3" id="KW-0472">Membrane</keyword>
<dbReference type="InterPro" id="IPR050491">
    <property type="entry name" value="AmpC-like"/>
</dbReference>
<sequence length="354" mass="39248">MKADKKRIIRILRIVMPVVAIVCVVTLPPWPGIKAWLAPLPDTVQQQVDDAAHDGLDGIIVYVDQGGKPPRLYAAGWKDAAHRVPADAHALFKIASISKLYIAVATVKLVHQHVLSLDDTLAERLPELAGRIQNADRITLRMLLQHRSGIPNFVDADGFDWGQRQADPHDNLKLVLDQPADFAPGARREYSNTNYLLLGAILDRALGYSHQRYIQREILKPLGLTHTYGSLRDVNLADLASGHQHGVDADMKTLDFETPGGSMVATARDVGVFVRALNDGTLLSPDEQALYASVYQYGHAGWLPGYQSIARYYQDIDTVVVEFASTTGDNKELLTNVVYHRIVRILRRQSKKGV</sequence>
<dbReference type="RefSeq" id="WP_168608746.1">
    <property type="nucleotide sequence ID" value="NZ_JAAZQD010000002.1"/>
</dbReference>
<evidence type="ECO:0000313" key="5">
    <source>
        <dbReference type="EMBL" id="NKZ38424.1"/>
    </source>
</evidence>
<evidence type="ECO:0000256" key="1">
    <source>
        <dbReference type="ARBA" id="ARBA00004370"/>
    </source>
</evidence>
<name>A0A846ZJR0_9GAMM</name>
<dbReference type="InterPro" id="IPR012338">
    <property type="entry name" value="Beta-lactam/transpept-like"/>
</dbReference>
<dbReference type="InterPro" id="IPR001466">
    <property type="entry name" value="Beta-lactam-related"/>
</dbReference>
<dbReference type="PANTHER" id="PTHR46825">
    <property type="entry name" value="D-ALANYL-D-ALANINE-CARBOXYPEPTIDASE/ENDOPEPTIDASE AMPH"/>
    <property type="match status" value="1"/>
</dbReference>
<dbReference type="PANTHER" id="PTHR46825:SF11">
    <property type="entry name" value="PENICILLIN-BINDING PROTEIN 4"/>
    <property type="match status" value="1"/>
</dbReference>
<dbReference type="AlphaFoldDB" id="A0A846ZJR0"/>
<proteinExistence type="predicted"/>
<keyword evidence="3" id="KW-1133">Transmembrane helix</keyword>
<gene>
    <name evidence="5" type="ORF">HF690_05560</name>
</gene>
<dbReference type="GO" id="GO:0016020">
    <property type="term" value="C:membrane"/>
    <property type="evidence" value="ECO:0007669"/>
    <property type="project" value="UniProtKB-SubCell"/>
</dbReference>
<evidence type="ECO:0000313" key="6">
    <source>
        <dbReference type="Proteomes" id="UP000541636"/>
    </source>
</evidence>
<keyword evidence="3" id="KW-0812">Transmembrane</keyword>
<feature type="domain" description="Beta-lactamase-related" evidence="4">
    <location>
        <begin position="53"/>
        <end position="299"/>
    </location>
</feature>